<proteinExistence type="predicted"/>
<protein>
    <submittedName>
        <fullName evidence="1">Copper/iron-regulated glutamine amidotransferase</fullName>
    </submittedName>
</protein>
<dbReference type="SUPFAM" id="SSF52317">
    <property type="entry name" value="Class I glutamine amidotransferase-like"/>
    <property type="match status" value="1"/>
</dbReference>
<evidence type="ECO:0000313" key="1">
    <source>
        <dbReference type="EMBL" id="KAJ5303564.1"/>
    </source>
</evidence>
<dbReference type="EMBL" id="JAPZBO010000009">
    <property type="protein sequence ID" value="KAJ5303564.1"/>
    <property type="molecule type" value="Genomic_DNA"/>
</dbReference>
<evidence type="ECO:0000313" key="2">
    <source>
        <dbReference type="Proteomes" id="UP001147746"/>
    </source>
</evidence>
<reference evidence="1" key="1">
    <citation type="submission" date="2022-12" db="EMBL/GenBank/DDBJ databases">
        <authorList>
            <person name="Petersen C."/>
        </authorList>
    </citation>
    <scope>NUCLEOTIDE SEQUENCE</scope>
    <source>
        <strain evidence="1">IBT 21472</strain>
    </source>
</reference>
<dbReference type="InterPro" id="IPR029062">
    <property type="entry name" value="Class_I_gatase-like"/>
</dbReference>
<keyword evidence="2" id="KW-1185">Reference proteome</keyword>
<dbReference type="Proteomes" id="UP001147746">
    <property type="component" value="Unassembled WGS sequence"/>
</dbReference>
<name>A0A9W9PQ21_9EURO</name>
<dbReference type="AlphaFoldDB" id="A0A9W9PQ21"/>
<comment type="caution">
    <text evidence="1">The sequence shown here is derived from an EMBL/GenBank/DDBJ whole genome shotgun (WGS) entry which is preliminary data.</text>
</comment>
<accession>A0A9W9PQ21</accession>
<organism evidence="1 2">
    <name type="scientific">Penicillium atrosanguineum</name>
    <dbReference type="NCBI Taxonomy" id="1132637"/>
    <lineage>
        <taxon>Eukaryota</taxon>
        <taxon>Fungi</taxon>
        <taxon>Dikarya</taxon>
        <taxon>Ascomycota</taxon>
        <taxon>Pezizomycotina</taxon>
        <taxon>Eurotiomycetes</taxon>
        <taxon>Eurotiomycetidae</taxon>
        <taxon>Eurotiales</taxon>
        <taxon>Aspergillaceae</taxon>
        <taxon>Penicillium</taxon>
    </lineage>
</organism>
<keyword evidence="1" id="KW-0315">Glutamine amidotransferase</keyword>
<sequence>MSSPRIAVLVNSPPSNQDFWNLIQIAWTECFKAVAPTATVHFYDPVIEQKFPDATNYDLIALSGGKADASSSESWVLGVEYVRTVVRDAPKTKILGSSAYYQGVWWCCRTCTHGSYSKYPQRAPELHDREAAKAAPDFIHHAVNHECFVSEANKVLTFQAHPGISNVLAKKMLLEEDPVYNGNASAAALEQEVQKLDHPTDGLKLLN</sequence>
<gene>
    <name evidence="1" type="ORF">N7476_010363</name>
</gene>
<reference evidence="1" key="2">
    <citation type="journal article" date="2023" name="IMA Fungus">
        <title>Comparative genomic study of the Penicillium genus elucidates a diverse pangenome and 15 lateral gene transfer events.</title>
        <authorList>
            <person name="Petersen C."/>
            <person name="Sorensen T."/>
            <person name="Nielsen M.R."/>
            <person name="Sondergaard T.E."/>
            <person name="Sorensen J.L."/>
            <person name="Fitzpatrick D.A."/>
            <person name="Frisvad J.C."/>
            <person name="Nielsen K.L."/>
        </authorList>
    </citation>
    <scope>NUCLEOTIDE SEQUENCE</scope>
    <source>
        <strain evidence="1">IBT 21472</strain>
    </source>
</reference>